<dbReference type="Proteomes" id="UP000191988">
    <property type="component" value="Unassembled WGS sequence"/>
</dbReference>
<organism evidence="2 3">
    <name type="scientific">Agrobacterium tomkonis CFBP 6623</name>
    <dbReference type="NCBI Taxonomy" id="1183432"/>
    <lineage>
        <taxon>Bacteria</taxon>
        <taxon>Pseudomonadati</taxon>
        <taxon>Pseudomonadota</taxon>
        <taxon>Alphaproteobacteria</taxon>
        <taxon>Hyphomicrobiales</taxon>
        <taxon>Rhizobiaceae</taxon>
        <taxon>Rhizobium/Agrobacterium group</taxon>
        <taxon>Agrobacterium</taxon>
        <taxon>Agrobacterium tumefaciens complex</taxon>
    </lineage>
</organism>
<dbReference type="NCBIfam" id="NF009442">
    <property type="entry name" value="PRK12798.1-4"/>
    <property type="match status" value="1"/>
</dbReference>
<accession>A0A1S7QAW8</accession>
<feature type="compositionally biased region" description="Basic and acidic residues" evidence="1">
    <location>
        <begin position="413"/>
        <end position="429"/>
    </location>
</feature>
<feature type="compositionally biased region" description="Polar residues" evidence="1">
    <location>
        <begin position="366"/>
        <end position="381"/>
    </location>
</feature>
<evidence type="ECO:0000256" key="1">
    <source>
        <dbReference type="SAM" id="MobiDB-lite"/>
    </source>
</evidence>
<reference evidence="3" key="1">
    <citation type="submission" date="2016-01" db="EMBL/GenBank/DDBJ databases">
        <authorList>
            <person name="Regsiter A."/>
            <person name="william w."/>
        </authorList>
    </citation>
    <scope>NUCLEOTIDE SEQUENCE [LARGE SCALE GENOMIC DNA]</scope>
    <source>
        <strain evidence="3">CFBP 6623</strain>
    </source>
</reference>
<proteinExistence type="predicted"/>
<evidence type="ECO:0000313" key="2">
    <source>
        <dbReference type="EMBL" id="CUX33601.1"/>
    </source>
</evidence>
<feature type="compositionally biased region" description="Basic and acidic residues" evidence="1">
    <location>
        <begin position="388"/>
        <end position="398"/>
    </location>
</feature>
<keyword evidence="3" id="KW-1185">Reference proteome</keyword>
<sequence length="429" mass="46163">MSVTKSSKRWLFLAATLCGLGAEPIKAFSQSQDSLMPYAMLRSLQFVQDSVAMGDHSATEMQRFLLQTIDERLKSAPSAIFKDPRNVDAALVYAMSGGNPATLELLVARDVDGNFDSRVADILRKYLSGKGTLVAQSIAAMVPEYRGTRIGAYLALIGGNVTIPRDPLAALGFYDIARLEAPGTIVEEAALRRSLAIAVEDGDAARGVDYAQRYARRFLHSPYASQFADLLVSLVVKRADSISEEAIQETFAMMDTERQKEAYLRLSRLAAISGKDGLARMAALKAKALSPALPDQPEAQANLYESLSNIGTPDVVSAIETIVQIPEGQLSDRDRALRDAARAIAEQVVRAPSLQPGQPGAEVGAATTQQDARQNPSSNGTAGTGEKSIWRVETHKADDEGENVRQLVTSGRSKLDEIDSLLKKGEGAP</sequence>
<name>A0A1S7QAW8_9HYPH</name>
<dbReference type="AlphaFoldDB" id="A0A1S7QAW8"/>
<dbReference type="EMBL" id="FBWK01000037">
    <property type="protein sequence ID" value="CUX33601.1"/>
    <property type="molecule type" value="Genomic_DNA"/>
</dbReference>
<feature type="region of interest" description="Disordered" evidence="1">
    <location>
        <begin position="350"/>
        <end position="429"/>
    </location>
</feature>
<gene>
    <name evidence="2" type="primary">motC</name>
    <name evidence="2" type="ORF">AGR3A_Cc420121</name>
</gene>
<dbReference type="STRING" id="1183432.AGR3A_Cc420121"/>
<protein>
    <submittedName>
        <fullName evidence="2">Chemotaxis protein MotC</fullName>
    </submittedName>
</protein>
<dbReference type="RefSeq" id="WP_046800594.1">
    <property type="nucleotide sequence ID" value="NZ_LT009723.1"/>
</dbReference>
<evidence type="ECO:0000313" key="3">
    <source>
        <dbReference type="Proteomes" id="UP000191988"/>
    </source>
</evidence>